<keyword evidence="2" id="KW-1133">Transmembrane helix</keyword>
<feature type="transmembrane region" description="Helical" evidence="2">
    <location>
        <begin position="223"/>
        <end position="248"/>
    </location>
</feature>
<evidence type="ECO:0000313" key="4">
    <source>
        <dbReference type="EMBL" id="CAE0712690.1"/>
    </source>
</evidence>
<evidence type="ECO:0000313" key="3">
    <source>
        <dbReference type="EMBL" id="CAE0712689.1"/>
    </source>
</evidence>
<proteinExistence type="predicted"/>
<sequence length="697" mass="78407">MEERLYLLNQALDATNGPGLIGVTSEKNSTPRLNQHQDRMQKQHQQDDESFPTLHHRASTSLDLFNQNLARLFQGVDINPIAEQETVPLTNAIMDPGAHLPTIRAESTSTASTSGHAKRDEPVAESASDSDGLQLTPSHSTKVNSLQGEPFADVVTGESSSKEKDQYENHLDAGDIESGKSRFKVSPSGFNDKKKRSQFSRLLSKIGLIQDIEFFLKPRTPSFFTYLVNLFWLLLFATIIAAILFYGVGNPPIEYVDDATFSSQNSTCSYFPDIKIMADDGLGASYSWWVIYLLVRMPLTLTIAWSLEIFLIEFIILECRWVGSCMGPTFTLLIVQAKGWPAILFFWSICNLVMLHGKARFANHWGYWQDYVELFNECNASGTIIASSMNLKIQLVALAISIVVAVKRLLVGFHQGRKTFLHYAEELSTLMKKILLISEVGNLAIQLEWEFDDDDDLSDPDVDSVSDGKFAHGNRSIIAGRQARMSGIETAAQMIKQDIDNEEDIENDEHGELHQGSSIASKTHVTSKTNMTRNKLLITGRDKELVSGLLSQSQKRRIERLLGSWEEPEKERILTDSVTIGAILQFRRSLSKLDSMYPFSYSFGKAGMRNYCVRSSQSLYLRLLGQSPDRTLHFNVLGLLALQGDGSLNEEKLKSLIKVFRPDRDGRLKLIDFVKSVVCIDHSFCWLQYIYILMNLS</sequence>
<dbReference type="EMBL" id="HBIX01006928">
    <property type="protein sequence ID" value="CAE0712690.1"/>
    <property type="molecule type" value="Transcribed_RNA"/>
</dbReference>
<accession>A0A6U9X6S0</accession>
<organism evidence="3">
    <name type="scientific">Pseudo-nitzschia australis</name>
    <dbReference type="NCBI Taxonomy" id="44445"/>
    <lineage>
        <taxon>Eukaryota</taxon>
        <taxon>Sar</taxon>
        <taxon>Stramenopiles</taxon>
        <taxon>Ochrophyta</taxon>
        <taxon>Bacillariophyta</taxon>
        <taxon>Bacillariophyceae</taxon>
        <taxon>Bacillariophycidae</taxon>
        <taxon>Bacillariales</taxon>
        <taxon>Bacillariaceae</taxon>
        <taxon>Pseudo-nitzschia</taxon>
    </lineage>
</organism>
<gene>
    <name evidence="3" type="ORF">PAUS00366_LOCUS5441</name>
    <name evidence="4" type="ORF">PAUS00366_LOCUS5442</name>
</gene>
<feature type="region of interest" description="Disordered" evidence="1">
    <location>
        <begin position="104"/>
        <end position="149"/>
    </location>
</feature>
<feature type="compositionally biased region" description="Basic and acidic residues" evidence="1">
    <location>
        <begin position="35"/>
        <end position="47"/>
    </location>
</feature>
<reference evidence="3" key="1">
    <citation type="submission" date="2021-01" db="EMBL/GenBank/DDBJ databases">
        <authorList>
            <person name="Corre E."/>
            <person name="Pelletier E."/>
            <person name="Niang G."/>
            <person name="Scheremetjew M."/>
            <person name="Finn R."/>
            <person name="Kale V."/>
            <person name="Holt S."/>
            <person name="Cochrane G."/>
            <person name="Meng A."/>
            <person name="Brown T."/>
            <person name="Cohen L."/>
        </authorList>
    </citation>
    <scope>NUCLEOTIDE SEQUENCE</scope>
    <source>
        <strain evidence="3">10249 10 AB</strain>
    </source>
</reference>
<evidence type="ECO:0000256" key="1">
    <source>
        <dbReference type="SAM" id="MobiDB-lite"/>
    </source>
</evidence>
<feature type="compositionally biased region" description="Polar residues" evidence="1">
    <location>
        <begin position="25"/>
        <end position="34"/>
    </location>
</feature>
<keyword evidence="2" id="KW-0812">Transmembrane</keyword>
<dbReference type="AlphaFoldDB" id="A0A6U9X6S0"/>
<feature type="compositionally biased region" description="Polar residues" evidence="1">
    <location>
        <begin position="105"/>
        <end position="115"/>
    </location>
</feature>
<name>A0A6U9X6S0_9STRA</name>
<dbReference type="EMBL" id="HBIX01006927">
    <property type="protein sequence ID" value="CAE0712689.1"/>
    <property type="molecule type" value="Transcribed_RNA"/>
</dbReference>
<feature type="compositionally biased region" description="Polar residues" evidence="1">
    <location>
        <begin position="127"/>
        <end position="147"/>
    </location>
</feature>
<feature type="transmembrane region" description="Helical" evidence="2">
    <location>
        <begin position="289"/>
        <end position="317"/>
    </location>
</feature>
<protein>
    <submittedName>
        <fullName evidence="3">Uncharacterized protein</fullName>
    </submittedName>
</protein>
<evidence type="ECO:0000256" key="2">
    <source>
        <dbReference type="SAM" id="Phobius"/>
    </source>
</evidence>
<feature type="region of interest" description="Disordered" evidence="1">
    <location>
        <begin position="24"/>
        <end position="50"/>
    </location>
</feature>
<keyword evidence="2" id="KW-0472">Membrane</keyword>